<dbReference type="PROSITE" id="PS51272">
    <property type="entry name" value="SLH"/>
    <property type="match status" value="2"/>
</dbReference>
<keyword evidence="2" id="KW-0732">Signal</keyword>
<gene>
    <name evidence="5" type="ORF">SAMN05216438_101187</name>
</gene>
<dbReference type="Proteomes" id="UP000181969">
    <property type="component" value="Unassembled WGS sequence"/>
</dbReference>
<dbReference type="SUPFAM" id="SSF54001">
    <property type="entry name" value="Cysteine proteinases"/>
    <property type="match status" value="1"/>
</dbReference>
<dbReference type="InterPro" id="IPR051465">
    <property type="entry name" value="Cell_Envelope_Struct_Comp"/>
</dbReference>
<sequence length="414" mass="44722">MKKYQKVLMLSAVFLSSTQGIMVSASELTAVNKEKNDPIASSIEESSTSTSASTSETSTENKSTESSVVDKSSSSSSTEAAIKEQDTSAETAEVASTTEQPVVQARSAVTYQQPLNSGTLPKVPVSLEKLPIKHSGNPFKDVSQSLYKNYISWIYSRGITTGYTPTTYNPDGYVTRGEMAVFLHRLAGAPSYKAPFNVYTDVNQYKNQILWLTATTVSNGTAPHYNPNGNVTRGQMAAFLHRMAKVSGNAPTSGKYNTKFVDAKNHMFANDIGWLSSKGITTGYTPTTFRPDANVTRGEMAAFLQRFYNVTSQTNKQNPYPAGQCTAYVWDYFNGNIPLYTGNAKEWARYANSTAAVGTIAVFPPGNQGAGDLGHVAVVISVSGSKMRVSEGNYNGGWGTERDCSTAGVKFIRP</sequence>
<dbReference type="PANTHER" id="PTHR43308:SF5">
    <property type="entry name" value="S-LAYER PROTEIN _ PEPTIDOGLYCAN ENDO-BETA-N-ACETYLGLUCOSAMINIDASE"/>
    <property type="match status" value="1"/>
</dbReference>
<protein>
    <submittedName>
        <fullName evidence="5">S-layer homology domain-containing protein</fullName>
    </submittedName>
</protein>
<accession>A0A1I4ETD0</accession>
<feature type="region of interest" description="Disordered" evidence="1">
    <location>
        <begin position="28"/>
        <end position="101"/>
    </location>
</feature>
<dbReference type="Pfam" id="PF05257">
    <property type="entry name" value="CHAP"/>
    <property type="match status" value="1"/>
</dbReference>
<evidence type="ECO:0000259" key="3">
    <source>
        <dbReference type="PROSITE" id="PS50911"/>
    </source>
</evidence>
<dbReference type="PANTHER" id="PTHR43308">
    <property type="entry name" value="OUTER MEMBRANE PROTEIN ALPHA-RELATED"/>
    <property type="match status" value="1"/>
</dbReference>
<dbReference type="Gene3D" id="3.90.1720.10">
    <property type="entry name" value="endopeptidase domain like (from Nostoc punctiforme)"/>
    <property type="match status" value="1"/>
</dbReference>
<organism evidence="5 6">
    <name type="scientific">Lactococcus garvieae</name>
    <dbReference type="NCBI Taxonomy" id="1363"/>
    <lineage>
        <taxon>Bacteria</taxon>
        <taxon>Bacillati</taxon>
        <taxon>Bacillota</taxon>
        <taxon>Bacilli</taxon>
        <taxon>Lactobacillales</taxon>
        <taxon>Streptococcaceae</taxon>
        <taxon>Lactococcus</taxon>
    </lineage>
</organism>
<feature type="signal peptide" evidence="2">
    <location>
        <begin position="1"/>
        <end position="25"/>
    </location>
</feature>
<feature type="chain" id="PRO_5010384794" evidence="2">
    <location>
        <begin position="26"/>
        <end position="414"/>
    </location>
</feature>
<feature type="domain" description="SLH" evidence="4">
    <location>
        <begin position="134"/>
        <end position="197"/>
    </location>
</feature>
<dbReference type="OrthoDB" id="2409959at2"/>
<evidence type="ECO:0000256" key="1">
    <source>
        <dbReference type="SAM" id="MobiDB-lite"/>
    </source>
</evidence>
<evidence type="ECO:0000313" key="6">
    <source>
        <dbReference type="Proteomes" id="UP000181969"/>
    </source>
</evidence>
<dbReference type="InterPro" id="IPR038765">
    <property type="entry name" value="Papain-like_cys_pep_sf"/>
</dbReference>
<dbReference type="RefSeq" id="WP_074749978.1">
    <property type="nucleotide sequence ID" value="NZ_CAXVJC010000003.1"/>
</dbReference>
<evidence type="ECO:0000256" key="2">
    <source>
        <dbReference type="SAM" id="SignalP"/>
    </source>
</evidence>
<reference evidence="5 6" key="1">
    <citation type="submission" date="2016-10" db="EMBL/GenBank/DDBJ databases">
        <authorList>
            <person name="de Groot N.N."/>
        </authorList>
    </citation>
    <scope>NUCLEOTIDE SEQUENCE [LARGE SCALE GENOMIC DNA]</scope>
    <source>
        <strain evidence="5 6">M79</strain>
    </source>
</reference>
<dbReference type="InterPro" id="IPR001119">
    <property type="entry name" value="SLH_dom"/>
</dbReference>
<dbReference type="Pfam" id="PF00395">
    <property type="entry name" value="SLH"/>
    <property type="match status" value="3"/>
</dbReference>
<feature type="domain" description="SLH" evidence="4">
    <location>
        <begin position="255"/>
        <end position="318"/>
    </location>
</feature>
<feature type="compositionally biased region" description="Low complexity" evidence="1">
    <location>
        <begin position="41"/>
        <end position="79"/>
    </location>
</feature>
<dbReference type="PROSITE" id="PS50911">
    <property type="entry name" value="CHAP"/>
    <property type="match status" value="1"/>
</dbReference>
<proteinExistence type="predicted"/>
<name>A0A1I4ETD0_9LACT</name>
<dbReference type="InterPro" id="IPR007921">
    <property type="entry name" value="CHAP_dom"/>
</dbReference>
<feature type="domain" description="Peptidase C51" evidence="3">
    <location>
        <begin position="300"/>
        <end position="413"/>
    </location>
</feature>
<feature type="compositionally biased region" description="Low complexity" evidence="1">
    <location>
        <begin position="88"/>
        <end position="99"/>
    </location>
</feature>
<dbReference type="EMBL" id="FOTJ01000001">
    <property type="protein sequence ID" value="SFL08968.1"/>
    <property type="molecule type" value="Genomic_DNA"/>
</dbReference>
<evidence type="ECO:0000259" key="4">
    <source>
        <dbReference type="PROSITE" id="PS51272"/>
    </source>
</evidence>
<dbReference type="AlphaFoldDB" id="A0A1I4ETD0"/>
<evidence type="ECO:0000313" key="5">
    <source>
        <dbReference type="EMBL" id="SFL08968.1"/>
    </source>
</evidence>